<evidence type="ECO:0000313" key="2">
    <source>
        <dbReference type="EMBL" id="EFA83996.1"/>
    </source>
</evidence>
<dbReference type="AlphaFoldDB" id="D3B3U8"/>
<evidence type="ECO:0000256" key="1">
    <source>
        <dbReference type="SAM" id="SignalP"/>
    </source>
</evidence>
<dbReference type="RefSeq" id="XP_020436113.1">
    <property type="nucleotide sequence ID" value="XM_020574041.1"/>
</dbReference>
<feature type="chain" id="PRO_5003041320" evidence="1">
    <location>
        <begin position="20"/>
        <end position="307"/>
    </location>
</feature>
<name>D3B3U8_HETP5</name>
<proteinExistence type="predicted"/>
<feature type="signal peptide" evidence="1">
    <location>
        <begin position="1"/>
        <end position="19"/>
    </location>
</feature>
<keyword evidence="3" id="KW-1185">Reference proteome</keyword>
<comment type="caution">
    <text evidence="2">The sequence shown here is derived from an EMBL/GenBank/DDBJ whole genome shotgun (WGS) entry which is preliminary data.</text>
</comment>
<dbReference type="GeneID" id="31358592"/>
<reference evidence="2 3" key="1">
    <citation type="journal article" date="2011" name="Genome Res.">
        <title>Phylogeny-wide analysis of social amoeba genomes highlights ancient origins for complex intercellular communication.</title>
        <authorList>
            <person name="Heidel A.J."/>
            <person name="Lawal H.M."/>
            <person name="Felder M."/>
            <person name="Schilde C."/>
            <person name="Helps N.R."/>
            <person name="Tunggal B."/>
            <person name="Rivero F."/>
            <person name="John U."/>
            <person name="Schleicher M."/>
            <person name="Eichinger L."/>
            <person name="Platzer M."/>
            <person name="Noegel A.A."/>
            <person name="Schaap P."/>
            <person name="Gloeckner G."/>
        </authorList>
    </citation>
    <scope>NUCLEOTIDE SEQUENCE [LARGE SCALE GENOMIC DNA]</scope>
    <source>
        <strain evidence="3">ATCC 26659 / Pp 5 / PN500</strain>
    </source>
</reference>
<organism evidence="2 3">
    <name type="scientific">Heterostelium pallidum (strain ATCC 26659 / Pp 5 / PN500)</name>
    <name type="common">Cellular slime mold</name>
    <name type="synonym">Polysphondylium pallidum</name>
    <dbReference type="NCBI Taxonomy" id="670386"/>
    <lineage>
        <taxon>Eukaryota</taxon>
        <taxon>Amoebozoa</taxon>
        <taxon>Evosea</taxon>
        <taxon>Eumycetozoa</taxon>
        <taxon>Dictyostelia</taxon>
        <taxon>Acytosteliales</taxon>
        <taxon>Acytosteliaceae</taxon>
        <taxon>Heterostelium</taxon>
    </lineage>
</organism>
<dbReference type="OMA" id="NLYGVWQ"/>
<protein>
    <submittedName>
        <fullName evidence="2">Uncharacterized protein</fullName>
    </submittedName>
</protein>
<gene>
    <name evidence="2" type="ORF">PPL_03069</name>
</gene>
<accession>D3B3U8</accession>
<dbReference type="PANTHER" id="PTHR35885">
    <property type="entry name" value="CARBOHYDRATE BINDING DOMAIN-CONTAINING PROTEIN-RELATED"/>
    <property type="match status" value="1"/>
</dbReference>
<dbReference type="InParanoid" id="D3B3U8"/>
<dbReference type="PANTHER" id="PTHR35885:SF3">
    <property type="match status" value="1"/>
</dbReference>
<sequence length="307" mass="33282">MKYLSTLFIVLCSIILVNANLYGIWDQNGEANFGQVDTSSGDVTMKLQFPSFNNWIPSNSAMNNFTSSFTFVLNYPTTNSKFLVTVNVATNKVIYFADIAPGATPYGLKYDSDVNSLKCVLAGAQNNTWMVGEMDPASASYDVYDTVQGVYISSGLSPYNHSYFFVYGSLGASSISMNSYDTRSGQLQDSVELSFPSNFIGGPFNLLYVPSMDILIGAAKFSDAANNVGDDYVQIDIATGAVKPLGVFRPQMAATIVSHAAHQDVIYANVNFAGDNLNFVALDLQTMVLTSEVEVANILSMGYFTNV</sequence>
<evidence type="ECO:0000313" key="3">
    <source>
        <dbReference type="Proteomes" id="UP000001396"/>
    </source>
</evidence>
<dbReference type="Proteomes" id="UP000001396">
    <property type="component" value="Unassembled WGS sequence"/>
</dbReference>
<dbReference type="FunCoup" id="D3B3U8">
    <property type="interactions" value="805"/>
</dbReference>
<keyword evidence="1" id="KW-0732">Signal</keyword>
<dbReference type="EMBL" id="ADBJ01000010">
    <property type="protein sequence ID" value="EFA83996.1"/>
    <property type="molecule type" value="Genomic_DNA"/>
</dbReference>